<keyword evidence="1" id="KW-0732">Signal</keyword>
<feature type="chain" id="PRO_5001578299" description="Lipoprotein" evidence="1">
    <location>
        <begin position="25"/>
        <end position="118"/>
    </location>
</feature>
<comment type="caution">
    <text evidence="2">The sequence shown here is derived from an EMBL/GenBank/DDBJ whole genome shotgun (WGS) entry which is preliminary data.</text>
</comment>
<accession>A0A059FSA8</accession>
<protein>
    <recommendedName>
        <fullName evidence="4">Lipoprotein</fullName>
    </recommendedName>
</protein>
<evidence type="ECO:0000313" key="3">
    <source>
        <dbReference type="Proteomes" id="UP000025171"/>
    </source>
</evidence>
<evidence type="ECO:0000313" key="2">
    <source>
        <dbReference type="EMBL" id="KCZ93411.1"/>
    </source>
</evidence>
<feature type="signal peptide" evidence="1">
    <location>
        <begin position="1"/>
        <end position="24"/>
    </location>
</feature>
<proteinExistence type="predicted"/>
<organism evidence="2 3">
    <name type="scientific">Hyphomonas johnsonii MHS-2</name>
    <dbReference type="NCBI Taxonomy" id="1280950"/>
    <lineage>
        <taxon>Bacteria</taxon>
        <taxon>Pseudomonadati</taxon>
        <taxon>Pseudomonadota</taxon>
        <taxon>Alphaproteobacteria</taxon>
        <taxon>Hyphomonadales</taxon>
        <taxon>Hyphomonadaceae</taxon>
        <taxon>Hyphomonas</taxon>
    </lineage>
</organism>
<dbReference type="Proteomes" id="UP000025171">
    <property type="component" value="Unassembled WGS sequence"/>
</dbReference>
<gene>
    <name evidence="2" type="ORF">HJO_06130</name>
</gene>
<dbReference type="STRING" id="1280950.HJO_06130"/>
<dbReference type="PROSITE" id="PS51257">
    <property type="entry name" value="PROKAR_LIPOPROTEIN"/>
    <property type="match status" value="1"/>
</dbReference>
<dbReference type="RefSeq" id="WP_035614992.1">
    <property type="nucleotide sequence ID" value="NZ_ARYK01000002.1"/>
</dbReference>
<evidence type="ECO:0000256" key="1">
    <source>
        <dbReference type="SAM" id="SignalP"/>
    </source>
</evidence>
<name>A0A059FSA8_9PROT</name>
<dbReference type="AlphaFoldDB" id="A0A059FSA8"/>
<keyword evidence="3" id="KW-1185">Reference proteome</keyword>
<evidence type="ECO:0008006" key="4">
    <source>
        <dbReference type="Google" id="ProtNLM"/>
    </source>
</evidence>
<reference evidence="2 3" key="1">
    <citation type="journal article" date="2014" name="Antonie Van Leeuwenhoek">
        <title>Hyphomonas beringensis sp. nov. and Hyphomonas chukchiensis sp. nov., isolated from surface seawater of the Bering Sea and Chukchi Sea.</title>
        <authorList>
            <person name="Li C."/>
            <person name="Lai Q."/>
            <person name="Li G."/>
            <person name="Dong C."/>
            <person name="Wang J."/>
            <person name="Liao Y."/>
            <person name="Shao Z."/>
        </authorList>
    </citation>
    <scope>NUCLEOTIDE SEQUENCE [LARGE SCALE GENOMIC DNA]</scope>
    <source>
        <strain evidence="2 3">MHS-2</strain>
    </source>
</reference>
<dbReference type="EMBL" id="ARYK01000002">
    <property type="protein sequence ID" value="KCZ93411.1"/>
    <property type="molecule type" value="Genomic_DNA"/>
</dbReference>
<sequence>MKQRVGKFGTALFLSLMMACRVAAQDHFPSDCTNWAGPETAQLRAFDLAFPQQGQRAETPGGTPYYGSFADQYTDEGGCGVDVYETPLSRLGSVEFTTPPFVPYEPSSSALDTFQGWP</sequence>